<name>A0A563VN78_9CYAN</name>
<proteinExistence type="predicted"/>
<gene>
    <name evidence="1" type="ORF">H1P_1610015</name>
</gene>
<dbReference type="AlphaFoldDB" id="A0A563VN78"/>
<sequence>MLVDKIQINQVEFGATDTNQFSFTDGVLSFGSQKFATLKNFDSLQDFDVNRDIELVSVDNSQA</sequence>
<evidence type="ECO:0000313" key="1">
    <source>
        <dbReference type="EMBL" id="VEP12735.1"/>
    </source>
</evidence>
<dbReference type="EMBL" id="CAACVJ010000070">
    <property type="protein sequence ID" value="VEP12735.1"/>
    <property type="molecule type" value="Genomic_DNA"/>
</dbReference>
<accession>A0A563VN78</accession>
<dbReference type="Proteomes" id="UP000320055">
    <property type="component" value="Unassembled WGS sequence"/>
</dbReference>
<protein>
    <submittedName>
        <fullName evidence="1">Uncharacterized protein</fullName>
    </submittedName>
</protein>
<reference evidence="1 2" key="1">
    <citation type="submission" date="2019-01" db="EMBL/GenBank/DDBJ databases">
        <authorList>
            <person name="Brito A."/>
        </authorList>
    </citation>
    <scope>NUCLEOTIDE SEQUENCE [LARGE SCALE GENOMIC DNA]</scope>
    <source>
        <strain evidence="1">1</strain>
    </source>
</reference>
<evidence type="ECO:0000313" key="2">
    <source>
        <dbReference type="Proteomes" id="UP000320055"/>
    </source>
</evidence>
<organism evidence="1 2">
    <name type="scientific">Hyella patelloides LEGE 07179</name>
    <dbReference type="NCBI Taxonomy" id="945734"/>
    <lineage>
        <taxon>Bacteria</taxon>
        <taxon>Bacillati</taxon>
        <taxon>Cyanobacteriota</taxon>
        <taxon>Cyanophyceae</taxon>
        <taxon>Pleurocapsales</taxon>
        <taxon>Hyellaceae</taxon>
        <taxon>Hyella</taxon>
    </lineage>
</organism>
<keyword evidence="2" id="KW-1185">Reference proteome</keyword>